<accession>A0A1T4QDD4</accession>
<evidence type="ECO:0000313" key="1">
    <source>
        <dbReference type="EMBL" id="SKA01617.1"/>
    </source>
</evidence>
<proteinExistence type="predicted"/>
<name>A0A1T4QDD4_9SPIR</name>
<evidence type="ECO:0000313" key="2">
    <source>
        <dbReference type="Proteomes" id="UP000190395"/>
    </source>
</evidence>
<reference evidence="1 2" key="1">
    <citation type="submission" date="2017-02" db="EMBL/GenBank/DDBJ databases">
        <authorList>
            <person name="Peterson S.W."/>
        </authorList>
    </citation>
    <scope>NUCLEOTIDE SEQUENCE [LARGE SCALE GENOMIC DNA]</scope>
    <source>
        <strain evidence="1 2">ATCC BAA-909</strain>
    </source>
</reference>
<dbReference type="GeneID" id="303368154"/>
<gene>
    <name evidence="1" type="ORF">SAMN02745152_01927</name>
</gene>
<dbReference type="RefSeq" id="WP_078931667.1">
    <property type="nucleotide sequence ID" value="NZ_CAMCOW010000041.1"/>
</dbReference>
<sequence>MNEEDKFLLKTLKKIYSQILDERTELLRSDGENARIAAEYDDSIARLKRLLPEIHEVFDIYRLEEEDFVFIIETLEMYCESFIIDGRTKDSKERDEKEFKELQDFLDQFYDDESDEDEESDENFEDEE</sequence>
<dbReference type="AlphaFoldDB" id="A0A1T4QDD4"/>
<dbReference type="EMBL" id="FUXC01000013">
    <property type="protein sequence ID" value="SKA01617.1"/>
    <property type="molecule type" value="Genomic_DNA"/>
</dbReference>
<dbReference type="Proteomes" id="UP000190395">
    <property type="component" value="Unassembled WGS sequence"/>
</dbReference>
<organism evidence="1 2">
    <name type="scientific">Treponema berlinense</name>
    <dbReference type="NCBI Taxonomy" id="225004"/>
    <lineage>
        <taxon>Bacteria</taxon>
        <taxon>Pseudomonadati</taxon>
        <taxon>Spirochaetota</taxon>
        <taxon>Spirochaetia</taxon>
        <taxon>Spirochaetales</taxon>
        <taxon>Treponemataceae</taxon>
        <taxon>Treponema</taxon>
    </lineage>
</organism>
<dbReference type="STRING" id="225004.SAMN02745152_01927"/>
<protein>
    <submittedName>
        <fullName evidence="1">Uncharacterized protein</fullName>
    </submittedName>
</protein>
<keyword evidence="2" id="KW-1185">Reference proteome</keyword>